<evidence type="ECO:0000256" key="2">
    <source>
        <dbReference type="ARBA" id="ARBA00023002"/>
    </source>
</evidence>
<dbReference type="PANTHER" id="PTHR43477:SF1">
    <property type="entry name" value="DIHYDROANTICAPSIN 7-DEHYDROGENASE"/>
    <property type="match status" value="1"/>
</dbReference>
<evidence type="ECO:0000313" key="3">
    <source>
        <dbReference type="EMBL" id="SMO32863.1"/>
    </source>
</evidence>
<keyword evidence="4" id="KW-1185">Reference proteome</keyword>
<dbReference type="Proteomes" id="UP000316916">
    <property type="component" value="Unassembled WGS sequence"/>
</dbReference>
<dbReference type="InterPro" id="IPR036291">
    <property type="entry name" value="NAD(P)-bd_dom_sf"/>
</dbReference>
<accession>A0A521ADH2</accession>
<name>A0A521ADH2_9FLAO</name>
<keyword evidence="2" id="KW-0560">Oxidoreductase</keyword>
<dbReference type="CDD" id="cd05233">
    <property type="entry name" value="SDR_c"/>
    <property type="match status" value="1"/>
</dbReference>
<dbReference type="PANTHER" id="PTHR43477">
    <property type="entry name" value="DIHYDROANTICAPSIN 7-DEHYDROGENASE"/>
    <property type="match status" value="1"/>
</dbReference>
<dbReference type="FunFam" id="3.40.50.720:FF:000084">
    <property type="entry name" value="Short-chain dehydrogenase reductase"/>
    <property type="match status" value="1"/>
</dbReference>
<evidence type="ECO:0000313" key="4">
    <source>
        <dbReference type="Proteomes" id="UP000316916"/>
    </source>
</evidence>
<protein>
    <submittedName>
        <fullName evidence="3">NAD(P)-dependent dehydrogenase, short-chain alcohol dehydrogenase family</fullName>
    </submittedName>
</protein>
<comment type="similarity">
    <text evidence="1">Belongs to the short-chain dehydrogenases/reductases (SDR) family.</text>
</comment>
<dbReference type="SUPFAM" id="SSF51735">
    <property type="entry name" value="NAD(P)-binding Rossmann-fold domains"/>
    <property type="match status" value="1"/>
</dbReference>
<reference evidence="3 4" key="1">
    <citation type="submission" date="2017-05" db="EMBL/GenBank/DDBJ databases">
        <authorList>
            <person name="Varghese N."/>
            <person name="Submissions S."/>
        </authorList>
    </citation>
    <scope>NUCLEOTIDE SEQUENCE [LARGE SCALE GENOMIC DNA]</scope>
    <source>
        <strain evidence="3 4">DSM 29371</strain>
    </source>
</reference>
<dbReference type="InterPro" id="IPR002347">
    <property type="entry name" value="SDR_fam"/>
</dbReference>
<dbReference type="PROSITE" id="PS00061">
    <property type="entry name" value="ADH_SHORT"/>
    <property type="match status" value="1"/>
</dbReference>
<dbReference type="PRINTS" id="PR00081">
    <property type="entry name" value="GDHRDH"/>
</dbReference>
<evidence type="ECO:0000256" key="1">
    <source>
        <dbReference type="ARBA" id="ARBA00006484"/>
    </source>
</evidence>
<dbReference type="AlphaFoldDB" id="A0A521ADH2"/>
<dbReference type="GO" id="GO:0016491">
    <property type="term" value="F:oxidoreductase activity"/>
    <property type="evidence" value="ECO:0007669"/>
    <property type="project" value="UniProtKB-KW"/>
</dbReference>
<proteinExistence type="inferred from homology"/>
<dbReference type="Pfam" id="PF13561">
    <property type="entry name" value="adh_short_C2"/>
    <property type="match status" value="1"/>
</dbReference>
<organism evidence="3 4">
    <name type="scientific">Chryseobacterium rhizoplanae</name>
    <dbReference type="NCBI Taxonomy" id="1609531"/>
    <lineage>
        <taxon>Bacteria</taxon>
        <taxon>Pseudomonadati</taxon>
        <taxon>Bacteroidota</taxon>
        <taxon>Flavobacteriia</taxon>
        <taxon>Flavobacteriales</taxon>
        <taxon>Weeksellaceae</taxon>
        <taxon>Chryseobacterium group</taxon>
        <taxon>Chryseobacterium</taxon>
    </lineage>
</organism>
<dbReference type="EMBL" id="FXTC01000001">
    <property type="protein sequence ID" value="SMO32863.1"/>
    <property type="molecule type" value="Genomic_DNA"/>
</dbReference>
<dbReference type="InterPro" id="IPR020904">
    <property type="entry name" value="Sc_DH/Rdtase_CS"/>
</dbReference>
<gene>
    <name evidence="3" type="ORF">SAMN06265171_10159</name>
</gene>
<sequence length="279" mass="30612">MLLTHFSHDSDFFKAFVFQSLQENFKLKTMQRFKNKTALITGGTNGMGLATAQKFIEEGGAVIITGRSEDTVNIALEKLGEKAFGIVSDAGNIKDLLNLQQEVRKYTEQIDLVFANAGYGRFAPVEFVDENQFDELFNLLVKGPFFTVQQLLPLMNSGSSVIFNTSVATDIAMHNFSVYSAAKSAVQSFIKTFAVELTERGIRVNGVSPGHIKTNIFNNTGLTGEQIESAIEDIIPTIPFKRQGEPSEIANVVLFLASEEASYIHAAEVKVDAGISVIR</sequence>
<dbReference type="InterPro" id="IPR051122">
    <property type="entry name" value="SDR_DHRS6-like"/>
</dbReference>
<dbReference type="Gene3D" id="3.40.50.720">
    <property type="entry name" value="NAD(P)-binding Rossmann-like Domain"/>
    <property type="match status" value="1"/>
</dbReference>